<organism evidence="1 2">
    <name type="scientific">Ajellomyces capsulatus</name>
    <name type="common">Darling's disease fungus</name>
    <name type="synonym">Histoplasma capsulatum</name>
    <dbReference type="NCBI Taxonomy" id="5037"/>
    <lineage>
        <taxon>Eukaryota</taxon>
        <taxon>Fungi</taxon>
        <taxon>Dikarya</taxon>
        <taxon>Ascomycota</taxon>
        <taxon>Pezizomycotina</taxon>
        <taxon>Eurotiomycetes</taxon>
        <taxon>Eurotiomycetidae</taxon>
        <taxon>Onygenales</taxon>
        <taxon>Ajellomycetaceae</taxon>
        <taxon>Histoplasma</taxon>
    </lineage>
</organism>
<keyword evidence="1" id="KW-0808">Transferase</keyword>
<keyword evidence="1" id="KW-0032">Aminotransferase</keyword>
<sequence length="99" mass="10499">MLLVVGSPELGRWKDGFGGWRGCGMATNGACGRCARFWRRGGRLLNKPPRLVLPEATAATMIVIAMKMTKTTGSSCTKPHCTPSSSRAVACLSGTWGDV</sequence>
<accession>A0A8A1LVL6</accession>
<dbReference type="GO" id="GO:0008483">
    <property type="term" value="F:transaminase activity"/>
    <property type="evidence" value="ECO:0007669"/>
    <property type="project" value="UniProtKB-KW"/>
</dbReference>
<evidence type="ECO:0000313" key="1">
    <source>
        <dbReference type="EMBL" id="QSS58186.1"/>
    </source>
</evidence>
<protein>
    <submittedName>
        <fullName evidence="1">Aromatic amino acid aminotransferase</fullName>
    </submittedName>
</protein>
<dbReference type="Proteomes" id="UP000663671">
    <property type="component" value="Chromosome 2"/>
</dbReference>
<proteinExistence type="predicted"/>
<dbReference type="AlphaFoldDB" id="A0A8A1LVL6"/>
<reference evidence="1" key="1">
    <citation type="submission" date="2021-01" db="EMBL/GenBank/DDBJ databases">
        <title>Chromosome-level genome assembly of a human fungal pathogen reveals clustering of transcriptionally co-regulated genes.</title>
        <authorList>
            <person name="Voorhies M."/>
            <person name="Cohen S."/>
            <person name="Shea T.P."/>
            <person name="Petrus S."/>
            <person name="Munoz J.F."/>
            <person name="Poplawski S."/>
            <person name="Goldman W.E."/>
            <person name="Michael T."/>
            <person name="Cuomo C.A."/>
            <person name="Sil A."/>
            <person name="Beyhan S."/>
        </authorList>
    </citation>
    <scope>NUCLEOTIDE SEQUENCE</scope>
    <source>
        <strain evidence="1">WU24</strain>
    </source>
</reference>
<evidence type="ECO:0000313" key="2">
    <source>
        <dbReference type="Proteomes" id="UP000663671"/>
    </source>
</evidence>
<dbReference type="EMBL" id="CP069109">
    <property type="protein sequence ID" value="QSS58186.1"/>
    <property type="molecule type" value="Genomic_DNA"/>
</dbReference>
<dbReference type="VEuPathDB" id="FungiDB:I7I51_07609"/>
<name>A0A8A1LVL6_AJECA</name>
<gene>
    <name evidence="1" type="ORF">I7I51_07609</name>
</gene>